<dbReference type="SUPFAM" id="SSF56235">
    <property type="entry name" value="N-terminal nucleophile aminohydrolases (Ntn hydrolases)"/>
    <property type="match status" value="1"/>
</dbReference>
<gene>
    <name evidence="1" type="ORF">HYN69_13855</name>
</gene>
<dbReference type="AlphaFoldDB" id="A0A2S0UNR2"/>
<dbReference type="Pfam" id="PF06267">
    <property type="entry name" value="DUF1028"/>
    <property type="match status" value="1"/>
</dbReference>
<dbReference type="KEGG" id="geh:HYN69_13855"/>
<proteinExistence type="predicted"/>
<dbReference type="Gene3D" id="3.60.20.10">
    <property type="entry name" value="Glutamine Phosphoribosylpyrophosphate, subunit 1, domain 1"/>
    <property type="match status" value="1"/>
</dbReference>
<evidence type="ECO:0000313" key="1">
    <source>
        <dbReference type="EMBL" id="AWB49437.1"/>
    </source>
</evidence>
<evidence type="ECO:0000313" key="2">
    <source>
        <dbReference type="Proteomes" id="UP000244496"/>
    </source>
</evidence>
<reference evidence="1 2" key="1">
    <citation type="submission" date="2018-04" db="EMBL/GenBank/DDBJ databases">
        <title>Genome sequencing of Gemmobacter.</title>
        <authorList>
            <person name="Yi H."/>
            <person name="Baek M.-G."/>
        </authorList>
    </citation>
    <scope>NUCLEOTIDE SEQUENCE [LARGE SCALE GENOMIC DNA]</scope>
    <source>
        <strain evidence="1 2">HYN0069</strain>
    </source>
</reference>
<protein>
    <submittedName>
        <fullName evidence="1">DUF1028 domain-containing protein</fullName>
    </submittedName>
</protein>
<sequence length="225" mass="23206">MTFSLLARCATTGRFGMVISSSSPAVAARCAHARAGVGVAATQNITDPTLGPRLLDLMAAGHSAHEAMSAIVASAPHIAYRQLLCIDAQGRTALHSGAHILGTWNTAQGPGCVAGGNLLAHDGVPQAMVDAFAASSGTLGDRLIAALRAGRDAGGEAGPVHSAGLLMVDADTWPCAELRCDWVDDTCPIEAVARAWQVYAPQMPAYLQRARDPREAPSYGVPGNE</sequence>
<accession>A0A2S0UNR2</accession>
<name>A0A2S0UNR2_9RHOB</name>
<dbReference type="PANTHER" id="PTHR39328:SF1">
    <property type="entry name" value="BLL2871 PROTEIN"/>
    <property type="match status" value="1"/>
</dbReference>
<dbReference type="PANTHER" id="PTHR39328">
    <property type="entry name" value="BLL2871 PROTEIN"/>
    <property type="match status" value="1"/>
</dbReference>
<dbReference type="Proteomes" id="UP000244496">
    <property type="component" value="Chromosome"/>
</dbReference>
<organism evidence="1 2">
    <name type="scientific">Paragemmobacter aquarius</name>
    <dbReference type="NCBI Taxonomy" id="2169400"/>
    <lineage>
        <taxon>Bacteria</taxon>
        <taxon>Pseudomonadati</taxon>
        <taxon>Pseudomonadota</taxon>
        <taxon>Alphaproteobacteria</taxon>
        <taxon>Rhodobacterales</taxon>
        <taxon>Paracoccaceae</taxon>
        <taxon>Paragemmobacter</taxon>
    </lineage>
</organism>
<dbReference type="OrthoDB" id="9790012at2"/>
<dbReference type="InterPro" id="IPR010430">
    <property type="entry name" value="DUF1028"/>
</dbReference>
<dbReference type="EMBL" id="CP028918">
    <property type="protein sequence ID" value="AWB49437.1"/>
    <property type="molecule type" value="Genomic_DNA"/>
</dbReference>
<keyword evidence="2" id="KW-1185">Reference proteome</keyword>
<dbReference type="RefSeq" id="WP_108436254.1">
    <property type="nucleotide sequence ID" value="NZ_CP028918.1"/>
</dbReference>
<dbReference type="InterPro" id="IPR029055">
    <property type="entry name" value="Ntn_hydrolases_N"/>
</dbReference>